<gene>
    <name evidence="2" type="ORF">VJJ49_08910</name>
</gene>
<keyword evidence="3" id="KW-1185">Reference proteome</keyword>
<feature type="chain" id="PRO_5047259588" description="Lipoprotein" evidence="1">
    <location>
        <begin position="21"/>
        <end position="407"/>
    </location>
</feature>
<dbReference type="SUPFAM" id="SSF50998">
    <property type="entry name" value="Quinoprotein alcohol dehydrogenase-like"/>
    <property type="match status" value="1"/>
</dbReference>
<dbReference type="RefSeq" id="WP_323979647.1">
    <property type="nucleotide sequence ID" value="NZ_JAYKBV010000011.1"/>
</dbReference>
<dbReference type="PROSITE" id="PS51257">
    <property type="entry name" value="PROKAR_LIPOPROTEIN"/>
    <property type="match status" value="1"/>
</dbReference>
<comment type="caution">
    <text evidence="2">The sequence shown here is derived from an EMBL/GenBank/DDBJ whole genome shotgun (WGS) entry which is preliminary data.</text>
</comment>
<evidence type="ECO:0000313" key="2">
    <source>
        <dbReference type="EMBL" id="MEB3040807.1"/>
    </source>
</evidence>
<accession>A0ABU5YA97</accession>
<proteinExistence type="predicted"/>
<dbReference type="InterPro" id="IPR015943">
    <property type="entry name" value="WD40/YVTN_repeat-like_dom_sf"/>
</dbReference>
<evidence type="ECO:0000256" key="1">
    <source>
        <dbReference type="SAM" id="SignalP"/>
    </source>
</evidence>
<dbReference type="EMBL" id="JAYKBV010000011">
    <property type="protein sequence ID" value="MEB3040807.1"/>
    <property type="molecule type" value="Genomic_DNA"/>
</dbReference>
<protein>
    <recommendedName>
        <fullName evidence="4">Lipoprotein</fullName>
    </recommendedName>
</protein>
<evidence type="ECO:0008006" key="4">
    <source>
        <dbReference type="Google" id="ProtNLM"/>
    </source>
</evidence>
<organism evidence="2 3">
    <name type="scientific">Capnocytophaga gingivalis</name>
    <dbReference type="NCBI Taxonomy" id="1017"/>
    <lineage>
        <taxon>Bacteria</taxon>
        <taxon>Pseudomonadati</taxon>
        <taxon>Bacteroidota</taxon>
        <taxon>Flavobacteriia</taxon>
        <taxon>Flavobacteriales</taxon>
        <taxon>Flavobacteriaceae</taxon>
        <taxon>Capnocytophaga</taxon>
    </lineage>
</organism>
<keyword evidence="1" id="KW-0732">Signal</keyword>
<name>A0ABU5YA97_9FLAO</name>
<dbReference type="InterPro" id="IPR011047">
    <property type="entry name" value="Quinoprotein_ADH-like_sf"/>
</dbReference>
<reference evidence="2 3" key="1">
    <citation type="submission" date="2023-12" db="EMBL/GenBank/DDBJ databases">
        <title>Genomic sequences of Capnocytophaga and Parvimonas strains.</title>
        <authorList>
            <person name="Watt R.M."/>
            <person name="Wang M."/>
            <person name="Yang T."/>
            <person name="Tong W.M."/>
        </authorList>
    </citation>
    <scope>NUCLEOTIDE SEQUENCE [LARGE SCALE GENOMIC DNA]</scope>
    <source>
        <strain evidence="2 3">CCUG 13156</strain>
    </source>
</reference>
<evidence type="ECO:0000313" key="3">
    <source>
        <dbReference type="Proteomes" id="UP001324270"/>
    </source>
</evidence>
<dbReference type="Gene3D" id="2.130.10.10">
    <property type="entry name" value="YVTN repeat-like/Quinoprotein amine dehydrogenase"/>
    <property type="match status" value="1"/>
</dbReference>
<feature type="signal peptide" evidence="1">
    <location>
        <begin position="1"/>
        <end position="20"/>
    </location>
</feature>
<sequence>MKRIMLTLSSLALLSMSCKKDDTSTPSPTPTPEGAGKYLLQTSIASADGTTGTCYLQTFAKLSGRIDNSKAAQIPFGAIVVVEGNDIFVVDDYTGAKGLTKWQYNSVSHSIAEKAMLPIPANSQASTLIKVSDTKAYLPLFALGQVIVLNPQTMQKTGEIDLSPYAHGDNSPEPSTGIVKDGYLYLALAQEKKNYEPYEDYVQADVAIINTQTDRVEKVISEKTSGICYPTRPSQRGMMFTTENKDIYIACPSFYGFNPAHPKFGFVCIPHTTTVSQTTFDSNKSWDLSQTTIQGTQYKPAAILNTKYIGAGKIVAYVSVAELYGDNPFIAKMAMATLIDLNTKTIKKIEGVPLTDPQSLFIGAYQDKVILSASGRDKVGLFLYNPADGSVQQVLTTQGDATFFHSF</sequence>
<dbReference type="Proteomes" id="UP001324270">
    <property type="component" value="Unassembled WGS sequence"/>
</dbReference>